<name>A0A1F5Q5F8_9BACT</name>
<dbReference type="Gene3D" id="3.90.550.10">
    <property type="entry name" value="Spore Coat Polysaccharide Biosynthesis Protein SpsA, Chain A"/>
    <property type="match status" value="1"/>
</dbReference>
<dbReference type="AlphaFoldDB" id="A0A1F5Q5F8"/>
<evidence type="ECO:0000313" key="2">
    <source>
        <dbReference type="EMBL" id="OGE97393.1"/>
    </source>
</evidence>
<feature type="domain" description="Glycosyltransferase 2-like" evidence="1">
    <location>
        <begin position="2"/>
        <end position="163"/>
    </location>
</feature>
<accession>A0A1F5Q5F8</accession>
<dbReference type="STRING" id="1817841.A3B10_02080"/>
<sequence>MSVVIPVYNEINTIKDIIDQVILANTFNIEKEIIIVDDHSTDGTSELLLKLNHPAIKLLTLASNQGKGAALKKGFEVARGDIVVIQDGDSEYNPQELHKVIRPILEQSAKVVYGSRYLASSPGLGFWHSLFNKLFTRLGNALTGLDLTDLMTCYKAFDREVLNSFLQRLESKRFGFEPEVTARIAKAGFKIIEVPVSYKPRSSEEGKHMNLKGQVESLLALIKYSVFK</sequence>
<dbReference type="EMBL" id="MFFB01000001">
    <property type="protein sequence ID" value="OGE97393.1"/>
    <property type="molecule type" value="Genomic_DNA"/>
</dbReference>
<dbReference type="InterPro" id="IPR029044">
    <property type="entry name" value="Nucleotide-diphossugar_trans"/>
</dbReference>
<dbReference type="InterPro" id="IPR050256">
    <property type="entry name" value="Glycosyltransferase_2"/>
</dbReference>
<dbReference type="InterPro" id="IPR001173">
    <property type="entry name" value="Glyco_trans_2-like"/>
</dbReference>
<dbReference type="SUPFAM" id="SSF53448">
    <property type="entry name" value="Nucleotide-diphospho-sugar transferases"/>
    <property type="match status" value="1"/>
</dbReference>
<dbReference type="PANTHER" id="PTHR48090">
    <property type="entry name" value="UNDECAPRENYL-PHOSPHATE 4-DEOXY-4-FORMAMIDO-L-ARABINOSE TRANSFERASE-RELATED"/>
    <property type="match status" value="1"/>
</dbReference>
<proteinExistence type="predicted"/>
<organism evidence="2 3">
    <name type="scientific">Candidatus Doudnabacteria bacterium RIFCSPLOWO2_01_FULL_44_21</name>
    <dbReference type="NCBI Taxonomy" id="1817841"/>
    <lineage>
        <taxon>Bacteria</taxon>
        <taxon>Candidatus Doudnaibacteriota</taxon>
    </lineage>
</organism>
<reference evidence="2 3" key="1">
    <citation type="journal article" date="2016" name="Nat. Commun.">
        <title>Thousands of microbial genomes shed light on interconnected biogeochemical processes in an aquifer system.</title>
        <authorList>
            <person name="Anantharaman K."/>
            <person name="Brown C.T."/>
            <person name="Hug L.A."/>
            <person name="Sharon I."/>
            <person name="Castelle C.J."/>
            <person name="Probst A.J."/>
            <person name="Thomas B.C."/>
            <person name="Singh A."/>
            <person name="Wilkins M.J."/>
            <person name="Karaoz U."/>
            <person name="Brodie E.L."/>
            <person name="Williams K.H."/>
            <person name="Hubbard S.S."/>
            <person name="Banfield J.F."/>
        </authorList>
    </citation>
    <scope>NUCLEOTIDE SEQUENCE [LARGE SCALE GENOMIC DNA]</scope>
</reference>
<dbReference type="PANTHER" id="PTHR48090:SF7">
    <property type="entry name" value="RFBJ PROTEIN"/>
    <property type="match status" value="1"/>
</dbReference>
<dbReference type="Pfam" id="PF00535">
    <property type="entry name" value="Glycos_transf_2"/>
    <property type="match status" value="1"/>
</dbReference>
<dbReference type="CDD" id="cd04179">
    <property type="entry name" value="DPM_DPG-synthase_like"/>
    <property type="match status" value="1"/>
</dbReference>
<evidence type="ECO:0000313" key="3">
    <source>
        <dbReference type="Proteomes" id="UP000177281"/>
    </source>
</evidence>
<gene>
    <name evidence="2" type="ORF">A3B10_02080</name>
</gene>
<comment type="caution">
    <text evidence="2">The sequence shown here is derived from an EMBL/GenBank/DDBJ whole genome shotgun (WGS) entry which is preliminary data.</text>
</comment>
<dbReference type="Proteomes" id="UP000177281">
    <property type="component" value="Unassembled WGS sequence"/>
</dbReference>
<protein>
    <recommendedName>
        <fullName evidence="1">Glycosyltransferase 2-like domain-containing protein</fullName>
    </recommendedName>
</protein>
<evidence type="ECO:0000259" key="1">
    <source>
        <dbReference type="Pfam" id="PF00535"/>
    </source>
</evidence>